<evidence type="ECO:0000313" key="1">
    <source>
        <dbReference type="EMBL" id="CAG8582310.1"/>
    </source>
</evidence>
<dbReference type="OrthoDB" id="10626690at2759"/>
<comment type="caution">
    <text evidence="1">The sequence shown here is derived from an EMBL/GenBank/DDBJ whole genome shotgun (WGS) entry which is preliminary data.</text>
</comment>
<dbReference type="Proteomes" id="UP000789342">
    <property type="component" value="Unassembled WGS sequence"/>
</dbReference>
<dbReference type="AlphaFoldDB" id="A0A9N9G7E8"/>
<reference evidence="1" key="1">
    <citation type="submission" date="2021-06" db="EMBL/GenBank/DDBJ databases">
        <authorList>
            <person name="Kallberg Y."/>
            <person name="Tangrot J."/>
            <person name="Rosling A."/>
        </authorList>
    </citation>
    <scope>NUCLEOTIDE SEQUENCE</scope>
    <source>
        <strain evidence="1">CL551</strain>
    </source>
</reference>
<proteinExistence type="predicted"/>
<accession>A0A9N9G7E8</accession>
<evidence type="ECO:0000313" key="2">
    <source>
        <dbReference type="Proteomes" id="UP000789342"/>
    </source>
</evidence>
<gene>
    <name evidence="1" type="ORF">AMORRO_LOCUS6964</name>
</gene>
<protein>
    <submittedName>
        <fullName evidence="1">9944_t:CDS:1</fullName>
    </submittedName>
</protein>
<keyword evidence="2" id="KW-1185">Reference proteome</keyword>
<name>A0A9N9G7E8_9GLOM</name>
<organism evidence="1 2">
    <name type="scientific">Acaulospora morrowiae</name>
    <dbReference type="NCBI Taxonomy" id="94023"/>
    <lineage>
        <taxon>Eukaryota</taxon>
        <taxon>Fungi</taxon>
        <taxon>Fungi incertae sedis</taxon>
        <taxon>Mucoromycota</taxon>
        <taxon>Glomeromycotina</taxon>
        <taxon>Glomeromycetes</taxon>
        <taxon>Diversisporales</taxon>
        <taxon>Acaulosporaceae</taxon>
        <taxon>Acaulospora</taxon>
    </lineage>
</organism>
<sequence>MSSTTVPVLNLNFELSGIYERQPYRLLWEDNIKIIVVKTLAISSDSHDLQLTKCILPFLIFFNPDDSATNVPSYGSVDSPMYGPVYGSIIKISQFMNVNLLPRTLARPFPASSRSDREYQPNPKIALARPKDLKHQANLKITCAVHGSTRKLSTTSFSILLAKLRTKVTFYQSLKQLQLTRVKESKNIPLFLKYSCREDIHA</sequence>
<dbReference type="EMBL" id="CAJVPV010004968">
    <property type="protein sequence ID" value="CAG8582310.1"/>
    <property type="molecule type" value="Genomic_DNA"/>
</dbReference>